<dbReference type="RefSeq" id="WP_330134905.1">
    <property type="nucleotide sequence ID" value="NZ_JAUTXY010000009.1"/>
</dbReference>
<dbReference type="Gene3D" id="2.60.120.10">
    <property type="entry name" value="Jelly Rolls"/>
    <property type="match status" value="1"/>
</dbReference>
<organism evidence="2 3">
    <name type="scientific">Rhodococcus artemisiae</name>
    <dbReference type="NCBI Taxonomy" id="714159"/>
    <lineage>
        <taxon>Bacteria</taxon>
        <taxon>Bacillati</taxon>
        <taxon>Actinomycetota</taxon>
        <taxon>Actinomycetes</taxon>
        <taxon>Mycobacteriales</taxon>
        <taxon>Nocardiaceae</taxon>
        <taxon>Rhodococcus</taxon>
    </lineage>
</organism>
<dbReference type="InterPro" id="IPR013096">
    <property type="entry name" value="Cupin_2"/>
</dbReference>
<reference evidence="2 3" key="1">
    <citation type="submission" date="2023-07" db="EMBL/GenBank/DDBJ databases">
        <authorList>
            <person name="Girao M."/>
            <person name="Carvalho M.F."/>
        </authorList>
    </citation>
    <scope>NUCLEOTIDE SEQUENCE [LARGE SCALE GENOMIC DNA]</scope>
    <source>
        <strain evidence="2 3">YIM65754</strain>
    </source>
</reference>
<dbReference type="InterPro" id="IPR014710">
    <property type="entry name" value="RmlC-like_jellyroll"/>
</dbReference>
<sequence>MNLQLTDSRVAVDLLSTPVHLGLGCRSRPVEGFTFEPATLDAYAAAVADDGIEGRLVVLIDEQGRGNHWERHPAGEEVIVCIRGAITVVREIGDGTEQVTLGPGQATVNPAGVWHAVDAHGDARILTITPGLGTEHRGR</sequence>
<keyword evidence="3" id="KW-1185">Reference proteome</keyword>
<gene>
    <name evidence="2" type="ORF">Q7514_19375</name>
</gene>
<dbReference type="Proteomes" id="UP001336020">
    <property type="component" value="Unassembled WGS sequence"/>
</dbReference>
<proteinExistence type="predicted"/>
<evidence type="ECO:0000313" key="2">
    <source>
        <dbReference type="EMBL" id="MEE2059683.1"/>
    </source>
</evidence>
<feature type="domain" description="Cupin type-2" evidence="1">
    <location>
        <begin position="61"/>
        <end position="128"/>
    </location>
</feature>
<comment type="caution">
    <text evidence="2">The sequence shown here is derived from an EMBL/GenBank/DDBJ whole genome shotgun (WGS) entry which is preliminary data.</text>
</comment>
<accession>A0ABU7LDR4</accession>
<name>A0ABU7LDR4_9NOCA</name>
<evidence type="ECO:0000259" key="1">
    <source>
        <dbReference type="Pfam" id="PF07883"/>
    </source>
</evidence>
<dbReference type="Pfam" id="PF07883">
    <property type="entry name" value="Cupin_2"/>
    <property type="match status" value="1"/>
</dbReference>
<evidence type="ECO:0000313" key="3">
    <source>
        <dbReference type="Proteomes" id="UP001336020"/>
    </source>
</evidence>
<dbReference type="EMBL" id="JAUTXY010000009">
    <property type="protein sequence ID" value="MEE2059683.1"/>
    <property type="molecule type" value="Genomic_DNA"/>
</dbReference>
<dbReference type="SUPFAM" id="SSF51182">
    <property type="entry name" value="RmlC-like cupins"/>
    <property type="match status" value="1"/>
</dbReference>
<dbReference type="InterPro" id="IPR011051">
    <property type="entry name" value="RmlC_Cupin_sf"/>
</dbReference>
<protein>
    <submittedName>
        <fullName evidence="2">Cupin domain-containing protein</fullName>
    </submittedName>
</protein>